<dbReference type="Gene3D" id="1.10.8.710">
    <property type="match status" value="1"/>
</dbReference>
<dbReference type="GO" id="GO:0008569">
    <property type="term" value="F:minus-end-directed microtubule motor activity"/>
    <property type="evidence" value="ECO:0007669"/>
    <property type="project" value="InterPro"/>
</dbReference>
<dbReference type="Pfam" id="PF12777">
    <property type="entry name" value="MT"/>
    <property type="match status" value="1"/>
</dbReference>
<dbReference type="InterPro" id="IPR035699">
    <property type="entry name" value="AAA_6"/>
</dbReference>
<feature type="domain" description="AAA+ ATPase" evidence="17">
    <location>
        <begin position="2213"/>
        <end position="2408"/>
    </location>
</feature>
<dbReference type="OrthoDB" id="5593012at2759"/>
<dbReference type="Gene3D" id="1.20.1270.280">
    <property type="match status" value="1"/>
</dbReference>
<dbReference type="Proteomes" id="UP000794436">
    <property type="component" value="Unassembled WGS sequence"/>
</dbReference>
<evidence type="ECO:0000256" key="7">
    <source>
        <dbReference type="ARBA" id="ARBA00022840"/>
    </source>
</evidence>
<comment type="similarity">
    <text evidence="2">Belongs to the dynein heavy chain family.</text>
</comment>
<dbReference type="GO" id="GO:0051959">
    <property type="term" value="F:dynein light intermediate chain binding"/>
    <property type="evidence" value="ECO:0007669"/>
    <property type="project" value="InterPro"/>
</dbReference>
<organism evidence="18 19">
    <name type="scientific">Pythium oligandrum</name>
    <name type="common">Mycoparasitic fungus</name>
    <dbReference type="NCBI Taxonomy" id="41045"/>
    <lineage>
        <taxon>Eukaryota</taxon>
        <taxon>Sar</taxon>
        <taxon>Stramenopiles</taxon>
        <taxon>Oomycota</taxon>
        <taxon>Peronosporomycetes</taxon>
        <taxon>Pythiales</taxon>
        <taxon>Pythiaceae</taxon>
        <taxon>Pythium</taxon>
    </lineage>
</organism>
<dbReference type="FunFam" id="1.20.920.20:FF:000001">
    <property type="entry name" value="dynein heavy chain 2, axonemal"/>
    <property type="match status" value="1"/>
</dbReference>
<feature type="compositionally biased region" description="Acidic residues" evidence="15">
    <location>
        <begin position="4173"/>
        <end position="4195"/>
    </location>
</feature>
<feature type="coiled-coil region" evidence="14">
    <location>
        <begin position="3141"/>
        <end position="3203"/>
    </location>
</feature>
<evidence type="ECO:0000256" key="9">
    <source>
        <dbReference type="ARBA" id="ARBA00023054"/>
    </source>
</evidence>
<dbReference type="Gene3D" id="1.10.8.1220">
    <property type="match status" value="1"/>
</dbReference>
<evidence type="ECO:0000256" key="15">
    <source>
        <dbReference type="SAM" id="MobiDB-lite"/>
    </source>
</evidence>
<dbReference type="InterPro" id="IPR054354">
    <property type="entry name" value="DYNC2H1-like_lid"/>
</dbReference>
<dbReference type="GO" id="GO:0030286">
    <property type="term" value="C:dynein complex"/>
    <property type="evidence" value="ECO:0007669"/>
    <property type="project" value="UniProtKB-KW"/>
</dbReference>
<dbReference type="PANTHER" id="PTHR45703:SF36">
    <property type="entry name" value="DYNEIN HEAVY CHAIN, CYTOPLASMIC"/>
    <property type="match status" value="1"/>
</dbReference>
<comment type="subcellular location">
    <subcellularLocation>
        <location evidence="1">Cytoplasm</location>
        <location evidence="1">Cytoskeleton</location>
        <location evidence="1">Cilium axoneme</location>
    </subcellularLocation>
</comment>
<keyword evidence="12" id="KW-0206">Cytoskeleton</keyword>
<dbReference type="Gene3D" id="3.20.180.20">
    <property type="entry name" value="Dynein heavy chain, N-terminal domain 2"/>
    <property type="match status" value="1"/>
</dbReference>
<dbReference type="Pfam" id="PF12780">
    <property type="entry name" value="AAA_8"/>
    <property type="match status" value="1"/>
</dbReference>
<dbReference type="Pfam" id="PF18199">
    <property type="entry name" value="Dynein_C"/>
    <property type="match status" value="2"/>
</dbReference>
<dbReference type="EMBL" id="SPLM01000108">
    <property type="protein sequence ID" value="TMW60250.1"/>
    <property type="molecule type" value="Genomic_DNA"/>
</dbReference>
<dbReference type="InterPro" id="IPR027417">
    <property type="entry name" value="P-loop_NTPase"/>
</dbReference>
<evidence type="ECO:0000256" key="1">
    <source>
        <dbReference type="ARBA" id="ARBA00004430"/>
    </source>
</evidence>
<proteinExistence type="inferred from homology"/>
<accession>A0A8K1CBU4</accession>
<evidence type="ECO:0000256" key="14">
    <source>
        <dbReference type="SAM" id="Coils"/>
    </source>
</evidence>
<feature type="domain" description="AAA+ ATPase" evidence="17">
    <location>
        <begin position="1468"/>
        <end position="1606"/>
    </location>
</feature>
<dbReference type="Pfam" id="PF17852">
    <property type="entry name" value="Dynein_AAA_lid"/>
    <property type="match status" value="1"/>
</dbReference>
<dbReference type="Pfam" id="PF22597">
    <property type="entry name" value="DYN_lid"/>
    <property type="match status" value="1"/>
</dbReference>
<keyword evidence="13" id="KW-0966">Cell projection</keyword>
<dbReference type="InterPro" id="IPR042222">
    <property type="entry name" value="Dynein_2_N"/>
</dbReference>
<dbReference type="Pfam" id="PF03028">
    <property type="entry name" value="Dynein_heavy"/>
    <property type="match status" value="1"/>
</dbReference>
<evidence type="ECO:0000256" key="4">
    <source>
        <dbReference type="ARBA" id="ARBA00022701"/>
    </source>
</evidence>
<feature type="transmembrane region" description="Helical" evidence="16">
    <location>
        <begin position="3535"/>
        <end position="3556"/>
    </location>
</feature>
<dbReference type="GO" id="GO:0005524">
    <property type="term" value="F:ATP binding"/>
    <property type="evidence" value="ECO:0007669"/>
    <property type="project" value="UniProtKB-KW"/>
</dbReference>
<dbReference type="InterPro" id="IPR041658">
    <property type="entry name" value="AAA_lid_11"/>
</dbReference>
<feature type="region of interest" description="Disordered" evidence="15">
    <location>
        <begin position="4168"/>
        <end position="4223"/>
    </location>
</feature>
<keyword evidence="9 14" id="KW-0175">Coiled coil</keyword>
<dbReference type="FunFam" id="1.10.8.710:FF:000001">
    <property type="entry name" value="Dynein axonemal heavy chain 2"/>
    <property type="match status" value="1"/>
</dbReference>
<dbReference type="FunFam" id="3.40.50.300:FF:000362">
    <property type="entry name" value="Dynein, axonemal, heavy chain 6"/>
    <property type="match status" value="1"/>
</dbReference>
<dbReference type="FunFam" id="3.20.180.20:FF:000001">
    <property type="entry name" value="Dynein axonemal heavy chain 5"/>
    <property type="match status" value="1"/>
</dbReference>
<evidence type="ECO:0000256" key="12">
    <source>
        <dbReference type="ARBA" id="ARBA00023212"/>
    </source>
</evidence>
<dbReference type="Pfam" id="PF12775">
    <property type="entry name" value="AAA_7"/>
    <property type="match status" value="1"/>
</dbReference>
<dbReference type="InterPro" id="IPR026983">
    <property type="entry name" value="DHC"/>
</dbReference>
<dbReference type="Gene3D" id="1.20.920.20">
    <property type="match status" value="1"/>
</dbReference>
<keyword evidence="7" id="KW-0067">ATP-binding</keyword>
<dbReference type="InterPro" id="IPR004273">
    <property type="entry name" value="Dynein_heavy_D6_P-loop"/>
</dbReference>
<keyword evidence="16" id="KW-0472">Membrane</keyword>
<comment type="caution">
    <text evidence="18">The sequence shown here is derived from an EMBL/GenBank/DDBJ whole genome shotgun (WGS) entry which is preliminary data.</text>
</comment>
<protein>
    <recommendedName>
        <fullName evidence="17">AAA+ ATPase domain-containing protein</fullName>
    </recommendedName>
</protein>
<dbReference type="FunFam" id="1.10.8.1220:FF:000001">
    <property type="entry name" value="Dynein axonemal heavy chain 5"/>
    <property type="match status" value="1"/>
</dbReference>
<dbReference type="Gene3D" id="1.20.920.30">
    <property type="match status" value="1"/>
</dbReference>
<dbReference type="InterPro" id="IPR041466">
    <property type="entry name" value="Dynein_AAA5_ext"/>
</dbReference>
<keyword evidence="5" id="KW-0677">Repeat</keyword>
<feature type="region of interest" description="Disordered" evidence="15">
    <location>
        <begin position="4557"/>
        <end position="4582"/>
    </location>
</feature>
<dbReference type="InterPro" id="IPR024317">
    <property type="entry name" value="Dynein_heavy_chain_D4_dom"/>
</dbReference>
<dbReference type="InterPro" id="IPR024743">
    <property type="entry name" value="Dynein_HC_stalk"/>
</dbReference>
<dbReference type="GO" id="GO:0005874">
    <property type="term" value="C:microtubule"/>
    <property type="evidence" value="ECO:0007669"/>
    <property type="project" value="UniProtKB-KW"/>
</dbReference>
<feature type="compositionally biased region" description="Low complexity" evidence="15">
    <location>
        <begin position="4198"/>
        <end position="4216"/>
    </location>
</feature>
<keyword evidence="8" id="KW-0243">Dynein</keyword>
<dbReference type="Gene3D" id="6.10.140.1060">
    <property type="match status" value="1"/>
</dbReference>
<dbReference type="Pfam" id="PF12774">
    <property type="entry name" value="AAA_6"/>
    <property type="match status" value="1"/>
</dbReference>
<dbReference type="Pfam" id="PF12781">
    <property type="entry name" value="AAA_9"/>
    <property type="match status" value="1"/>
</dbReference>
<dbReference type="Gene3D" id="3.10.490.20">
    <property type="match status" value="1"/>
</dbReference>
<dbReference type="FunFam" id="3.40.50.300:FF:000049">
    <property type="entry name" value="Dynein, axonemal, heavy chain 5"/>
    <property type="match status" value="1"/>
</dbReference>
<name>A0A8K1CBU4_PYTOL</name>
<dbReference type="InterPro" id="IPR042228">
    <property type="entry name" value="Dynein_linker_3"/>
</dbReference>
<dbReference type="FunFam" id="1.20.58.1120:FF:000007">
    <property type="entry name" value="Dynein heavy chain 4"/>
    <property type="match status" value="1"/>
</dbReference>
<dbReference type="Gene3D" id="1.20.58.1120">
    <property type="match status" value="1"/>
</dbReference>
<evidence type="ECO:0000256" key="6">
    <source>
        <dbReference type="ARBA" id="ARBA00022741"/>
    </source>
</evidence>
<dbReference type="InterPro" id="IPR013602">
    <property type="entry name" value="Dynein_heavy_linker"/>
</dbReference>
<dbReference type="InterPro" id="IPR043157">
    <property type="entry name" value="Dynein_AAA1S"/>
</dbReference>
<evidence type="ECO:0000256" key="13">
    <source>
        <dbReference type="ARBA" id="ARBA00023273"/>
    </source>
</evidence>
<dbReference type="GO" id="GO:0005930">
    <property type="term" value="C:axoneme"/>
    <property type="evidence" value="ECO:0007669"/>
    <property type="project" value="UniProtKB-SubCell"/>
</dbReference>
<dbReference type="SUPFAM" id="SSF52540">
    <property type="entry name" value="P-loop containing nucleoside triphosphate hydrolases"/>
    <property type="match status" value="3"/>
</dbReference>
<dbReference type="CDD" id="cd00009">
    <property type="entry name" value="AAA"/>
    <property type="match status" value="1"/>
</dbReference>
<evidence type="ECO:0000256" key="2">
    <source>
        <dbReference type="ARBA" id="ARBA00008887"/>
    </source>
</evidence>
<dbReference type="Gene3D" id="3.40.50.300">
    <property type="entry name" value="P-loop containing nucleotide triphosphate hydrolases"/>
    <property type="match status" value="6"/>
</dbReference>
<dbReference type="FunFam" id="3.40.50.300:FF:000063">
    <property type="entry name" value="dynein heavy chain 6, axonemal"/>
    <property type="match status" value="1"/>
</dbReference>
<feature type="domain" description="AAA+ ATPase" evidence="17">
    <location>
        <begin position="2618"/>
        <end position="2822"/>
    </location>
</feature>
<dbReference type="InterPro" id="IPR043160">
    <property type="entry name" value="Dynein_C_barrel"/>
</dbReference>
<dbReference type="Pfam" id="PF18198">
    <property type="entry name" value="AAA_lid_11"/>
    <property type="match status" value="2"/>
</dbReference>
<dbReference type="SMART" id="SM00382">
    <property type="entry name" value="AAA"/>
    <property type="match status" value="3"/>
</dbReference>
<evidence type="ECO:0000313" key="18">
    <source>
        <dbReference type="EMBL" id="TMW60250.1"/>
    </source>
</evidence>
<keyword evidence="4" id="KW-0493">Microtubule</keyword>
<dbReference type="PANTHER" id="PTHR45703">
    <property type="entry name" value="DYNEIN HEAVY CHAIN"/>
    <property type="match status" value="1"/>
</dbReference>
<evidence type="ECO:0000259" key="17">
    <source>
        <dbReference type="SMART" id="SM00382"/>
    </source>
</evidence>
<dbReference type="InterPro" id="IPR041228">
    <property type="entry name" value="Dynein_C"/>
</dbReference>
<keyword evidence="16" id="KW-0812">Transmembrane</keyword>
<evidence type="ECO:0000256" key="3">
    <source>
        <dbReference type="ARBA" id="ARBA00022490"/>
    </source>
</evidence>
<evidence type="ECO:0000256" key="8">
    <source>
        <dbReference type="ARBA" id="ARBA00023017"/>
    </source>
</evidence>
<reference evidence="18" key="1">
    <citation type="submission" date="2019-03" db="EMBL/GenBank/DDBJ databases">
        <title>Long read genome sequence of the mycoparasitic Pythium oligandrum ATCC 38472 isolated from sugarbeet rhizosphere.</title>
        <authorList>
            <person name="Gaulin E."/>
        </authorList>
    </citation>
    <scope>NUCLEOTIDE SEQUENCE</scope>
    <source>
        <strain evidence="18">ATCC 38472_TT</strain>
    </source>
</reference>
<sequence>MLRRSVDLLAVLVVAVGAHRLSTHPVSKSLALCLGAMALSGLSNAIQRTGERETDHTKINPHDYYTVSRQGITHFANNSSEYSSLEQFERENYIYSLLIKLPFFRRYRKWKRFTLWKQTLNARKRQHARISLTQNLFALLPHLHEALLELRQKCLALHRVQLFDFDPSGCNSDISRATERRSSIGTRNDGTNTLKTYTLSEFSMRLKAQKMECERIIDRFIAEAEQVAKLACEQFLYGFLQDAGFNEPQGKHERATKVSKMTKTGFMKSMKSELAKRGSINVQDDRESGDHVMSYTERATMRTQCRRVIKFLRVVEFLVSDALLQVAILSTERLLDEMIKIKDEIAPGQGDADAMGRGSASQTAVQAAILARYKHAPLFRVEVMLPKMKSLLPSRDGGAPVSPRFLRRQSTSNAFKSTLVLGSSKRQGSIVNRGEIVDATSESSLIFNPHQEGMRSQLETLVFNGLKAVTNRPRLLSNPMFKAYVDMSRDEGVGGGDGDDDGNENNNSELSSEGMDLDILIMEDVMFVDALRGIHTIGIEAYNRATDASKSLSSFLEKYHANVVFCRDVIDPAVSYHTDVDDLQELLAKYTEEINQFEALPDTSPCGLLLLDKSKLNLVLKPSPRQCLAQLHRLIPMVLEYKQTTLMAELTTHNDKISAIPASVDEYAETLAYLHNLQELMDALDEQYAVYRSVFNLVEDYAIKISDLDHTNAFLLSQKRAQLNTSMDLFENSCEHYTEKFGAELARRVPMLASQLTQLETALTYPKLFEVDSSPLEMSDYLDGVAYQLADLEEAVQKHYFHEKTLVLPQTSAFEDLEGVKADLQLKTDLWRGMCTWNDLTKQWDPLDFPTEVDVGSISERINAFYDQVLLWESQLSAGTAPLCSSLKARVEAYRVAMPIMQDLCCPCFEDRHYFELQSVLGFSIRSELTTRRITLGVQATTVTAVGSSASHTVGQLVAMQLGPFANHVHRIATDATQERSLKEQLEKIIGVWEIMEFDVRPYKDYKDYSILVGVEIIFSHLEESLVSLTTLLSSKYLAPIKDLATMWQRRLALFQETTDSWIECQRKWMHLESIFLAPDIQKQLPHETMVFTTVNQYWKDLMRKTRDIRNCMKVCGAVPQNTLGTLGGLLGTVQMGPANPSLTAGGGSSTTSNAHSGQLSLLETLNRHNASLEKIEKSLEDYLETKRGFFPRFYFISNDELLEMLAHAKEPQSVQRHLCKCFDALIKLDISDEGPPATQPSVPGMAVATSGTSSTHDILAMISPEGERVAFSRNLKARGNVEDWLNAVLSNMRVTLQRHMKTCLLDYQHSARETWLFRHPAQCVAVVSYIIWARECEVCFRSASKDPLKELGLWYQTICTQLSNLTRLVRTTLTRVQRALVVSLVTTDVHFRDVVDELVTKKVTSAGDFNWMRQLRYYWHSEQDECTAQQANCRIKYGYEYMGACSRLVITPLTDRCWMTITGALALSFGAAPSGPAGTGKTETSKDLAKALGTLCIVFNCSDQIDYKMMAKIFNGAVQSGSWACLDEFNRIDIEVLSVVAQQMTTLRHARLRQANEVLFEGKNVPMRDHHIIITMNPGYVGRTELPDNLKVCFRPVAMMVPDYALIAEILLFGEGFQMAKVLSKKTTKLYKLCSEQLSQQPHYDFGMRAVKSVLLMAGTLKRAQVANHHDESIILIKAMLDANLPKLTDDDIRLFNGIVRDLFPDELATTKFNGDTATLSQKGASTISYIASLEEEIDRQLQAQGFSNSPSTAKWKEKLLQLFETLEVRVGIVQTGASGSGKSTAYRILKDAVTALHDVRNHSDQLRFQKVVSFVLNPKSIAMNELYGFFHPMTREWTDGLASRILRQCITEKSEHITAQAIKNRSGSVTDQDAAAVSNSTGEGGPFYWITFDGPIDVLWIESMNTVLDDNTTLCLANGERIKLLRRIQLLFEVCDTSSASPATISRLGVVYYHPKKLGWKPVVEAWVQALLLPSPLTPTVLSSSTRLSARLQARVLRYFDLFIEPGFTFLRASVDRVVISTSDLSFVASVCAIFEALLTQRAPSEVLTALSAYVPPPSATTTASAAAAALAIELQQHRCLDLVFLFSFLWAFGGNLRVDAWKGAFQEFVYGVVKANESFFCHDLLVVNSSVATKISQVNDDFFNFYVDLQHVSFVPWEDHKSGRRNSVSTTTMRTPAFDYHIEMPLFQVLVPTTDMIKYSYLIQLLALDAMRPVLLTGATGVGKSVLVQQLLRQRKSESSLIEAKRKELLPIAMTFSARTSSLMTQITIESKLVKKRKTLLGAPPETTVVIFIDDVNLPQVESHGAQPPIELLRQYLEYHGVYDREKFFWKEICDTVLVAVGGLPGGGRHTLCPRFVRQFQGVFCMPSSDDDAMKAICSAIMTAHITAMTESSAVQMAKPVKDSLSQMVEAMVQLYRTVSQALLPTPTKCYYLFNLRDLTKLLQGMVLGMNWYGIEGLTVDMAIKLYANECLRVFRDRLMEESDKKWLSEQLVAVSNRLLGLSWTLEHVYDDPSGYGTARNVQRRTSASVNLAATAKHVPILFCPRPHEKPKDEVDGDPKCPKYEQVLDLDAFEEELEGVMKRHNIAHTTSPLSLVFFKEAMFHIAAIARILIQPRGHALLLGLAGSGKRSLARLAVFMMGYRCYEVELTKNFGLNEFRDVIKTMMIDLVDSQPGLKGNSSYSFRPTVLLLNEAQLISDLFLEDVNTLLNGGEIPKLFTLEEHEKALSNVRSLLSTQAAAAASKQRSGAMAATSFSSSSTSLIAGSKKPLVKQPSDVSRQDCEVYFHDQIQRAMHIIICHSPASLVFRARIRQFPSLVSCTTINHFDVWPSQALQYVANRFLMGAIAKDEHGDTNSSPVPSAARPAIGQVCMEVHLSVIARASEFLSQFSRHVYVTPKHYVDLIQLFLRIYHEQSAAMNMKLTRLSVGVIKLEETNALVTTLQQELVALQPILQNKTREAEQLLQQVGIDQAAASRVADRVAKDEAVVKRQQREVAACQADAQKDLDQALPALNAAVTALDSLDKKDITEVKAFIKPPQAVQVVMEAVCIMLSEKPDWDTSKRVLSRSTFMNDLKEYDKDNISAAILKRIRKYIENPEFAVEEVRKVSRAAMSLCMWVHAVDTYARIYKEVAPKRQRLAEMNLVLADANAKLAAKQHELALVMGNVQALKEQCDLTLAEKQRLVRESELTQARLQRAERLTVGLKDERVRWKQGIEQLRIDSRAILGDAFLAAAATTYLGPFTSAFRRSLMRHWMRFAGNLIEISPSFTLVDSYGDPMEMREWELLGLPSDNVSMENAVFVMKGNQQRWPLLIDPQQQATQWIKRLEAPQNLESSKAQDRELLVTVERCLVNGTPLLVEDLSEQQSLEPALESLLQKAFLRGGGNEKLVRLGDRLVPADTTRFRLYFTTPLANPHFAPDVFIRMNVINFTVTQDGLASQLLSDVVRRERVEVEERKHNLLYSITQDQKMLQQLESKILGLLSESKGNILDDVELIQALESAKHTSRIVTQRLEESELTKLQLLEIRDQYRRVAVLGALLFFVIAELTTLDVMYQYSLKNFRRLFIQSLEDAPGKRTASLDERLENLTSHLTIVVYRNIARGLFEAHKLLVAVLIAVRVLILRGTIHQSDLKMLDRSVVAAAGLAGTLEAADPHSSTSAPSVAKGSELDAVDMLVSLAMRWDAFTIVLESYRLEPSSWIDWMTSRDPFITLMPFESAGTSPLTHFERLVLVRWLREDASPLALRHFVDATLGERFLDRAHPKDAGAQIMAIYTDMDKHTPCLFLLSSGADPTGLLLHLAQECRDVYPERYHLISLGQGQGPIAESMLEECMAAGHWLVLQNVHLAKSWMPRLEEILRGFHSRSDIHEDFRLFLTAFPVAYFPIALLQMCVKVTNEPPKGVRANLQRSMALLQQTEVMESVADETEDPAASHLKQMELQLVFGLSFFHAIVKERAKFGSLGWNLTYDFSDADFLSVVALQHRLLDGILSERRAKQERTRKLILQKKGLVRRASLERVGEDDGDVFEDEDACNELIIIEELPWDALHFLTGEIYYGGRVTDEFDRRCLMTNLQRFCSGAALTSGAAETLTSEECTPSASNFALFAASDGSFASPAFKSADSMQEFVEVLSPALMDAPYVFGMHPNANVFYLKQETQRVLSLVLQLQTTHQATEGEEEDNDPEEEELDDEGDDDDDVFSRQLSSRSSKRFSSQSRYSIGSKQSRRRLSSSAASLLSPFESAEMTALQVASDIHERLPMARSVTELQILMSSSITEDESLVDPFRVVLQQELTKCNNLLATVHNGLEDLQRAIQGLVAMSAPLEQILQSLYQHQVPLEWRKQDGASVVTPTSSQSLALWVQHIQFRIEFLEYWAIHGQAMNGVYPLSVFCFPQGFFTAILQRHARKYVVPIHHLEFQFQVLRESFMSARRVVRRAGSMRMGGLIGEGDGEVNTSNTSQRGMQVRNSMASGLEVVDGAFISGLFLEGAQWSDERHCLCEPQPGVMHHPMPVIHVVPQVIATAAVASTIQNSKDHSSSSPSRTKGLTPSYVTLRTASGGFETSSARSSVSSNSSSPPKVSRMSTRGSKRGDFIVGKYVCPVYKSRARKGTLSTTGISNNFVLAIELPTEKPPEYYALNGTALICNLVV</sequence>
<keyword evidence="3" id="KW-0963">Cytoplasm</keyword>
<dbReference type="GO" id="GO:0045505">
    <property type="term" value="F:dynein intermediate chain binding"/>
    <property type="evidence" value="ECO:0007669"/>
    <property type="project" value="InterPro"/>
</dbReference>
<dbReference type="GO" id="GO:0007018">
    <property type="term" value="P:microtubule-based movement"/>
    <property type="evidence" value="ECO:0007669"/>
    <property type="project" value="InterPro"/>
</dbReference>
<keyword evidence="19" id="KW-1185">Reference proteome</keyword>
<keyword evidence="16" id="KW-1133">Transmembrane helix</keyword>
<evidence type="ECO:0000256" key="5">
    <source>
        <dbReference type="ARBA" id="ARBA00022737"/>
    </source>
</evidence>
<dbReference type="Gene3D" id="1.20.140.100">
    <property type="entry name" value="Dynein heavy chain, N-terminal domain 2"/>
    <property type="match status" value="1"/>
</dbReference>
<evidence type="ECO:0000256" key="16">
    <source>
        <dbReference type="SAM" id="Phobius"/>
    </source>
</evidence>
<dbReference type="InterPro" id="IPR035706">
    <property type="entry name" value="AAA_9"/>
</dbReference>
<dbReference type="Gene3D" id="1.10.8.720">
    <property type="entry name" value="Region D6 of dynein motor"/>
    <property type="match status" value="1"/>
</dbReference>
<keyword evidence="11" id="KW-0505">Motor protein</keyword>
<evidence type="ECO:0000256" key="10">
    <source>
        <dbReference type="ARBA" id="ARBA00023069"/>
    </source>
</evidence>
<feature type="transmembrane region" description="Helical" evidence="16">
    <location>
        <begin position="3228"/>
        <end position="3249"/>
    </location>
</feature>
<feature type="compositionally biased region" description="Low complexity" evidence="15">
    <location>
        <begin position="4559"/>
        <end position="4579"/>
    </location>
</feature>
<keyword evidence="10" id="KW-0969">Cilium</keyword>
<dbReference type="Pfam" id="PF08393">
    <property type="entry name" value="DHC_N2"/>
    <property type="match status" value="1"/>
</dbReference>
<dbReference type="InterPro" id="IPR042219">
    <property type="entry name" value="AAA_lid_11_sf"/>
</dbReference>
<keyword evidence="6" id="KW-0547">Nucleotide-binding</keyword>
<dbReference type="InterPro" id="IPR003593">
    <property type="entry name" value="AAA+_ATPase"/>
</dbReference>
<evidence type="ECO:0000256" key="11">
    <source>
        <dbReference type="ARBA" id="ARBA00023175"/>
    </source>
</evidence>
<feature type="region of interest" description="Disordered" evidence="15">
    <location>
        <begin position="488"/>
        <end position="511"/>
    </location>
</feature>
<evidence type="ECO:0000313" key="19">
    <source>
        <dbReference type="Proteomes" id="UP000794436"/>
    </source>
</evidence>
<gene>
    <name evidence="18" type="ORF">Poli38472_000292</name>
</gene>